<dbReference type="EMBL" id="JAAALK010000079">
    <property type="protein sequence ID" value="KAG8096048.1"/>
    <property type="molecule type" value="Genomic_DNA"/>
</dbReference>
<evidence type="ECO:0000313" key="2">
    <source>
        <dbReference type="EMBL" id="KAG8096048.1"/>
    </source>
</evidence>
<evidence type="ECO:0008006" key="4">
    <source>
        <dbReference type="Google" id="ProtNLM"/>
    </source>
</evidence>
<feature type="chain" id="PRO_5035213494" description="Secreted protein" evidence="1">
    <location>
        <begin position="20"/>
        <end position="179"/>
    </location>
</feature>
<reference evidence="2" key="1">
    <citation type="journal article" date="2021" name="bioRxiv">
        <title>Whole Genome Assembly and Annotation of Northern Wild Rice, Zizania palustris L., Supports a Whole Genome Duplication in the Zizania Genus.</title>
        <authorList>
            <person name="Haas M."/>
            <person name="Kono T."/>
            <person name="Macchietto M."/>
            <person name="Millas R."/>
            <person name="McGilp L."/>
            <person name="Shao M."/>
            <person name="Duquette J."/>
            <person name="Hirsch C.N."/>
            <person name="Kimball J."/>
        </authorList>
    </citation>
    <scope>NUCLEOTIDE SEQUENCE</scope>
    <source>
        <tissue evidence="2">Fresh leaf tissue</tissue>
    </source>
</reference>
<gene>
    <name evidence="2" type="ORF">GUJ93_ZPchr0013g36512</name>
</gene>
<protein>
    <recommendedName>
        <fullName evidence="4">Secreted protein</fullName>
    </recommendedName>
</protein>
<evidence type="ECO:0000256" key="1">
    <source>
        <dbReference type="SAM" id="SignalP"/>
    </source>
</evidence>
<dbReference type="AlphaFoldDB" id="A0A8J5WYV5"/>
<reference evidence="2" key="2">
    <citation type="submission" date="2021-02" db="EMBL/GenBank/DDBJ databases">
        <authorList>
            <person name="Kimball J.A."/>
            <person name="Haas M.W."/>
            <person name="Macchietto M."/>
            <person name="Kono T."/>
            <person name="Duquette J."/>
            <person name="Shao M."/>
        </authorList>
    </citation>
    <scope>NUCLEOTIDE SEQUENCE</scope>
    <source>
        <tissue evidence="2">Fresh leaf tissue</tissue>
    </source>
</reference>
<name>A0A8J5WYV5_ZIZPA</name>
<proteinExistence type="predicted"/>
<dbReference type="Proteomes" id="UP000729402">
    <property type="component" value="Unassembled WGS sequence"/>
</dbReference>
<evidence type="ECO:0000313" key="3">
    <source>
        <dbReference type="Proteomes" id="UP000729402"/>
    </source>
</evidence>
<comment type="caution">
    <text evidence="2">The sequence shown here is derived from an EMBL/GenBank/DDBJ whole genome shotgun (WGS) entry which is preliminary data.</text>
</comment>
<organism evidence="2 3">
    <name type="scientific">Zizania palustris</name>
    <name type="common">Northern wild rice</name>
    <dbReference type="NCBI Taxonomy" id="103762"/>
    <lineage>
        <taxon>Eukaryota</taxon>
        <taxon>Viridiplantae</taxon>
        <taxon>Streptophyta</taxon>
        <taxon>Embryophyta</taxon>
        <taxon>Tracheophyta</taxon>
        <taxon>Spermatophyta</taxon>
        <taxon>Magnoliopsida</taxon>
        <taxon>Liliopsida</taxon>
        <taxon>Poales</taxon>
        <taxon>Poaceae</taxon>
        <taxon>BOP clade</taxon>
        <taxon>Oryzoideae</taxon>
        <taxon>Oryzeae</taxon>
        <taxon>Zizaniinae</taxon>
        <taxon>Zizania</taxon>
    </lineage>
</organism>
<keyword evidence="3" id="KW-1185">Reference proteome</keyword>
<dbReference type="OrthoDB" id="1939431at2759"/>
<feature type="signal peptide" evidence="1">
    <location>
        <begin position="1"/>
        <end position="19"/>
    </location>
</feature>
<sequence>MSFVALCALAAFAVAVTRARVYPLYPELLLLLLVLSKHLFLYCHTSVMLGAIDGCYVDWILDNYVAKMNFCARKLKDLMLKSDNRVCADCGAPDPKLAYGVLHVHCTRTISSAAPDKKWPRDTRTKLGVRANDDGDPTTSIYGIVLRHDCRPAERIGHRVIPRQREQSLHDDEERRFTM</sequence>
<accession>A0A8J5WYV5</accession>
<keyword evidence="1" id="KW-0732">Signal</keyword>